<dbReference type="PANTHER" id="PTHR30591">
    <property type="entry name" value="RECBCD ENZYME SUBUNIT RECC"/>
    <property type="match status" value="1"/>
</dbReference>
<accession>A0ABW4CV36</accession>
<dbReference type="Pfam" id="PF12705">
    <property type="entry name" value="PDDEXK_1"/>
    <property type="match status" value="1"/>
</dbReference>
<keyword evidence="7" id="KW-0067">ATP-binding</keyword>
<dbReference type="EMBL" id="JBHTOK010000019">
    <property type="protein sequence ID" value="MFD1440654.1"/>
    <property type="molecule type" value="Genomic_DNA"/>
</dbReference>
<keyword evidence="9" id="KW-0234">DNA repair</keyword>
<dbReference type="InterPro" id="IPR038726">
    <property type="entry name" value="PDDEXK_AddAB-type"/>
</dbReference>
<reference evidence="13" key="1">
    <citation type="journal article" date="2019" name="Int. J. Syst. Evol. Microbiol.">
        <title>The Global Catalogue of Microorganisms (GCM) 10K type strain sequencing project: providing services to taxonomists for standard genome sequencing and annotation.</title>
        <authorList>
            <consortium name="The Broad Institute Genomics Platform"/>
            <consortium name="The Broad Institute Genome Sequencing Center for Infectious Disease"/>
            <person name="Wu L."/>
            <person name="Ma J."/>
        </authorList>
    </citation>
    <scope>NUCLEOTIDE SEQUENCE [LARGE SCALE GENOMIC DNA]</scope>
    <source>
        <strain evidence="13">CCM 8912</strain>
    </source>
</reference>
<evidence type="ECO:0000256" key="9">
    <source>
        <dbReference type="ARBA" id="ARBA00023204"/>
    </source>
</evidence>
<evidence type="ECO:0000313" key="12">
    <source>
        <dbReference type="EMBL" id="MFD1440654.1"/>
    </source>
</evidence>
<dbReference type="Proteomes" id="UP001597212">
    <property type="component" value="Unassembled WGS sequence"/>
</dbReference>
<evidence type="ECO:0000256" key="6">
    <source>
        <dbReference type="ARBA" id="ARBA00022839"/>
    </source>
</evidence>
<dbReference type="InterPro" id="IPR049035">
    <property type="entry name" value="ADDB_N"/>
</dbReference>
<keyword evidence="3" id="KW-0227">DNA damage</keyword>
<dbReference type="Gene3D" id="3.40.50.300">
    <property type="entry name" value="P-loop containing nucleotide triphosphate hydrolases"/>
    <property type="match status" value="3"/>
</dbReference>
<dbReference type="Pfam" id="PF21445">
    <property type="entry name" value="ADDB_N"/>
    <property type="match status" value="1"/>
</dbReference>
<evidence type="ECO:0000256" key="5">
    <source>
        <dbReference type="ARBA" id="ARBA00022806"/>
    </source>
</evidence>
<keyword evidence="4" id="KW-0378">Hydrolase</keyword>
<evidence type="ECO:0000256" key="2">
    <source>
        <dbReference type="ARBA" id="ARBA00022741"/>
    </source>
</evidence>
<keyword evidence="5" id="KW-0347">Helicase</keyword>
<dbReference type="Gene3D" id="3.90.320.10">
    <property type="match status" value="1"/>
</dbReference>
<keyword evidence="6" id="KW-0269">Exonuclease</keyword>
<organism evidence="12 13">
    <name type="scientific">Lacticaseibacillus hegangensis</name>
    <dbReference type="NCBI Taxonomy" id="2486010"/>
    <lineage>
        <taxon>Bacteria</taxon>
        <taxon>Bacillati</taxon>
        <taxon>Bacillota</taxon>
        <taxon>Bacilli</taxon>
        <taxon>Lactobacillales</taxon>
        <taxon>Lactobacillaceae</taxon>
        <taxon>Lacticaseibacillus</taxon>
    </lineage>
</organism>
<keyword evidence="13" id="KW-1185">Reference proteome</keyword>
<dbReference type="PANTHER" id="PTHR30591:SF1">
    <property type="entry name" value="RECBCD ENZYME SUBUNIT RECC"/>
    <property type="match status" value="1"/>
</dbReference>
<dbReference type="InterPro" id="IPR011335">
    <property type="entry name" value="Restrct_endonuc-II-like"/>
</dbReference>
<dbReference type="InterPro" id="IPR011604">
    <property type="entry name" value="PDDEXK-like_dom_sf"/>
</dbReference>
<evidence type="ECO:0000313" key="13">
    <source>
        <dbReference type="Proteomes" id="UP001597212"/>
    </source>
</evidence>
<proteinExistence type="predicted"/>
<evidence type="ECO:0000259" key="10">
    <source>
        <dbReference type="Pfam" id="PF12705"/>
    </source>
</evidence>
<keyword evidence="2" id="KW-0547">Nucleotide-binding</keyword>
<evidence type="ECO:0000256" key="7">
    <source>
        <dbReference type="ARBA" id="ARBA00022840"/>
    </source>
</evidence>
<evidence type="ECO:0000256" key="8">
    <source>
        <dbReference type="ARBA" id="ARBA00023125"/>
    </source>
</evidence>
<keyword evidence="8" id="KW-0238">DNA-binding</keyword>
<evidence type="ECO:0000256" key="3">
    <source>
        <dbReference type="ARBA" id="ARBA00022763"/>
    </source>
</evidence>
<evidence type="ECO:0000256" key="1">
    <source>
        <dbReference type="ARBA" id="ARBA00022722"/>
    </source>
</evidence>
<comment type="caution">
    <text evidence="12">The sequence shown here is derived from an EMBL/GenBank/DDBJ whole genome shotgun (WGS) entry which is preliminary data.</text>
</comment>
<gene>
    <name evidence="12" type="ORF">ACFQ5K_04510</name>
</gene>
<evidence type="ECO:0000256" key="4">
    <source>
        <dbReference type="ARBA" id="ARBA00022801"/>
    </source>
</evidence>
<dbReference type="SUPFAM" id="SSF52540">
    <property type="entry name" value="P-loop containing nucleoside triphosphate hydrolases"/>
    <property type="match status" value="1"/>
</dbReference>
<dbReference type="RefSeq" id="WP_164506096.1">
    <property type="nucleotide sequence ID" value="NZ_JBHTOK010000019.1"/>
</dbReference>
<evidence type="ECO:0000259" key="11">
    <source>
        <dbReference type="Pfam" id="PF21445"/>
    </source>
</evidence>
<dbReference type="SUPFAM" id="SSF52980">
    <property type="entry name" value="Restriction endonuclease-like"/>
    <property type="match status" value="1"/>
</dbReference>
<name>A0ABW4CV36_9LACO</name>
<feature type="domain" description="PD-(D/E)XK endonuclease-like" evidence="10">
    <location>
        <begin position="824"/>
        <end position="1064"/>
    </location>
</feature>
<protein>
    <submittedName>
        <fullName evidence="12">PD-(D/E)XK nuclease family protein</fullName>
    </submittedName>
</protein>
<keyword evidence="1" id="KW-0540">Nuclease</keyword>
<feature type="domain" description="ATP-dependent helicase/deoxyribonuclease subunit B N-terminal" evidence="11">
    <location>
        <begin position="5"/>
        <end position="277"/>
    </location>
</feature>
<dbReference type="InterPro" id="IPR027417">
    <property type="entry name" value="P-loop_NTPase"/>
</dbReference>
<sequence length="1226" mass="136442">MTLQFYLGTAAADHRQKMVAAVDQALKAGKEVFYLVPNHVKFEAEVSLLQGLRALDGGVQGQFAVSRLQVLSFSRLGWYFLKNTEAYQKPALDRASNTMLVSKVFNDLLNDDATKHQLNLFAGSAQNPGFFAELADQLAELQTGRVTADMLADAVTRGEAHLQDAEKLKELQIVAAAYEKQVQAFATPAALLDQLTRWVVDHADRLHHAAFFLDHFNNLSASEFHLVHTMLHTGADLTVALTLDQEPQAQPQGPALFLPAAKLYYQLSQSVNDIPGRTWEPVTHYCSVFDNANDLRLGVDAFWRSQYGGDEGAAAAPDADAVIATMTNKPEIRKASEPYVELRGVAKEIVMALHQDPNLRYRDFLIVARHLAPYEPYLQPVFSEQGLPVFIDRERPMENHPLIALIQSLFAVQRYHYQYEDVMKLLKTELLIPSGMSAADFREALDVTDNFLLKTGKHGDAWLREEQWQYIDHIDHSMNEKHEEVDEFVADPEKTTQINLIRDFVATNLPPLFSAWENAQTGAEGATVLYQWLEQVGVTSVLGKWRQDAIDEGDLTASTAGEQAWQKLVTLLDDYANILGGGAPEAAAAAENKFNLQSFADLLNAGFAGASYTQIPSTLDEVTVSETGLSRLAKFKRVFVIGATSTVMPDTPTDHPIITDADREALQPLLDEGAYLPESGAESALGDAFLNYLAMMAGSEKLTLSYPEYGDEENHASSYLTQMAKYFGVSVEPWPELSLDFNANSDFSSPRGMLADYMRIFELAQSSHSARPEAWETIMTALRRTPGALGALATRLAQNAGTQNPIGELQPALAEQLYSPHMSISISQLERFYANPFEYFLVYGLKLRKRPEFELSPLDSGTLYHKVMEVLLSDSQYDLNALIKQKTLWQTVNELVQGTAQKFGIDILQADSYWQFVAGQISTMLTNSALAIVHQQANTAFRPSGFELNIGRGHGDKAIKGLEFPLEGGRSVTVAGRIDRLDEAVIDQRRYFVVLDYKSSSHSFDMLNAYYGQTMQLLTYIDAVRQTDGKFAGMTPAGAQYFVLDLPSLRYAKLIDSKAPDQPLAEKQINEARLNYYRLDGLILLPDDADFDQHQHLISAFDQTLEPGDKMATGRQSPVFGIAVKQGGGLTAKAEKKMYKLSDMQLLLQHNEKLIKQAANDILHGVIKLAPLQFKHESTIITRSDYQAIMRFDPATGGDEYNHVPSFSQDEILARLKAEQEDNQNE</sequence>